<sequence length="422" mass="46623">MLGQNALESHKFLSRDPNARSSHSTLAPGSTDSIQDSTKDQPVESADTVPYTEADNNVLNEKDNDDDIEESFDDEEDEDEEEGEDEEDVDDEDVKEVVPKKPDVKIITNDVPSKPNAPSLKIPEPLKVDDIKIKDKENPKDDVYETKTKESSDVVVKKEEMPVSKPEFEIVEKEDPKAASTANDVAKSAKLEFEIIERETPVKKPAKDANQEFEIVEKEALKVVPGKKEDVVKTTEKEAAPKTVVSGKDDVAATANHPKDDVKKTAHVKFEDEVKGGSAEQLKEVVAAAAHPNKIDDFKLPAVIKDQPADKVQHQGPATETISKFVGLEKGEGNENDGDLSKIAGCVDTTIDSFLLGEQRHSNGTHHPETSIQDQQLEYSDSGEELSDDDIEIDYEDDEDDEEVEEVKPLPPVARSVYKKND</sequence>
<proteinExistence type="predicted"/>
<organism evidence="2 3">
    <name type="scientific">Sipha flava</name>
    <name type="common">yellow sugarcane aphid</name>
    <dbReference type="NCBI Taxonomy" id="143950"/>
    <lineage>
        <taxon>Eukaryota</taxon>
        <taxon>Metazoa</taxon>
        <taxon>Ecdysozoa</taxon>
        <taxon>Arthropoda</taxon>
        <taxon>Hexapoda</taxon>
        <taxon>Insecta</taxon>
        <taxon>Pterygota</taxon>
        <taxon>Neoptera</taxon>
        <taxon>Paraneoptera</taxon>
        <taxon>Hemiptera</taxon>
        <taxon>Sternorrhyncha</taxon>
        <taxon>Aphidomorpha</taxon>
        <taxon>Aphidoidea</taxon>
        <taxon>Aphididae</taxon>
        <taxon>Sipha</taxon>
    </lineage>
</organism>
<name>A0A8B8FN69_9HEMI</name>
<reference evidence="3" key="1">
    <citation type="submission" date="2025-08" db="UniProtKB">
        <authorList>
            <consortium name="RefSeq"/>
        </authorList>
    </citation>
    <scope>IDENTIFICATION</scope>
    <source>
        <tissue evidence="3">Whole body</tissue>
    </source>
</reference>
<feature type="compositionally biased region" description="Acidic residues" evidence="1">
    <location>
        <begin position="63"/>
        <end position="94"/>
    </location>
</feature>
<feature type="region of interest" description="Disordered" evidence="1">
    <location>
        <begin position="139"/>
        <end position="162"/>
    </location>
</feature>
<feature type="compositionally biased region" description="Polar residues" evidence="1">
    <location>
        <begin position="19"/>
        <end position="36"/>
    </location>
</feature>
<dbReference type="Proteomes" id="UP000694846">
    <property type="component" value="Unplaced"/>
</dbReference>
<keyword evidence="2" id="KW-1185">Reference proteome</keyword>
<gene>
    <name evidence="3" type="primary">LOC112684696</name>
</gene>
<feature type="compositionally biased region" description="Basic and acidic residues" evidence="1">
    <location>
        <begin position="95"/>
        <end position="104"/>
    </location>
</feature>
<feature type="compositionally biased region" description="Basic and acidic residues" evidence="1">
    <location>
        <begin position="226"/>
        <end position="240"/>
    </location>
</feature>
<feature type="compositionally biased region" description="Acidic residues" evidence="1">
    <location>
        <begin position="381"/>
        <end position="405"/>
    </location>
</feature>
<feature type="compositionally biased region" description="Basic and acidic residues" evidence="1">
    <location>
        <begin position="8"/>
        <end position="18"/>
    </location>
</feature>
<dbReference type="RefSeq" id="XP_025412122.1">
    <property type="nucleotide sequence ID" value="XM_025556337.1"/>
</dbReference>
<evidence type="ECO:0000313" key="2">
    <source>
        <dbReference type="Proteomes" id="UP000694846"/>
    </source>
</evidence>
<feature type="region of interest" description="Disordered" evidence="1">
    <location>
        <begin position="1"/>
        <end position="123"/>
    </location>
</feature>
<dbReference type="AlphaFoldDB" id="A0A8B8FN69"/>
<protein>
    <submittedName>
        <fullName evidence="3">DNA ligase 1-like isoform X1</fullName>
    </submittedName>
</protein>
<dbReference type="OrthoDB" id="6627809at2759"/>
<feature type="region of interest" description="Disordered" evidence="1">
    <location>
        <begin position="357"/>
        <end position="422"/>
    </location>
</feature>
<evidence type="ECO:0000313" key="3">
    <source>
        <dbReference type="RefSeq" id="XP_025412122.1"/>
    </source>
</evidence>
<feature type="compositionally biased region" description="Basic and acidic residues" evidence="1">
    <location>
        <begin position="247"/>
        <end position="264"/>
    </location>
</feature>
<accession>A0A8B8FN69</accession>
<evidence type="ECO:0000256" key="1">
    <source>
        <dbReference type="SAM" id="MobiDB-lite"/>
    </source>
</evidence>
<dbReference type="GeneID" id="112684696"/>
<feature type="region of interest" description="Disordered" evidence="1">
    <location>
        <begin position="226"/>
        <end position="264"/>
    </location>
</feature>
<feature type="compositionally biased region" description="Basic and acidic residues" evidence="1">
    <location>
        <begin position="358"/>
        <end position="369"/>
    </location>
</feature>